<protein>
    <recommendedName>
        <fullName evidence="4 9">N-(5'-phosphoribosyl)anthranilate isomerase</fullName>
        <shortName evidence="9">PRAI</shortName>
        <ecNumber evidence="3 9">5.3.1.24</ecNumber>
    </recommendedName>
</protein>
<evidence type="ECO:0000256" key="5">
    <source>
        <dbReference type="ARBA" id="ARBA00022605"/>
    </source>
</evidence>
<feature type="domain" description="N-(5'phosphoribosyl) anthranilate isomerase (PRAI)" evidence="10">
    <location>
        <begin position="68"/>
        <end position="218"/>
    </location>
</feature>
<organism evidence="11 12">
    <name type="scientific">Prevotella denticola CRIS 18C-A</name>
    <dbReference type="NCBI Taxonomy" id="944557"/>
    <lineage>
        <taxon>Bacteria</taxon>
        <taxon>Pseudomonadati</taxon>
        <taxon>Bacteroidota</taxon>
        <taxon>Bacteroidia</taxon>
        <taxon>Bacteroidales</taxon>
        <taxon>Prevotellaceae</taxon>
        <taxon>Prevotella</taxon>
    </lineage>
</organism>
<dbReference type="Gene3D" id="3.20.20.70">
    <property type="entry name" value="Aldolase class I"/>
    <property type="match status" value="1"/>
</dbReference>
<dbReference type="GO" id="GO:0000162">
    <property type="term" value="P:L-tryptophan biosynthetic process"/>
    <property type="evidence" value="ECO:0007669"/>
    <property type="project" value="UniProtKB-UniRule"/>
</dbReference>
<dbReference type="PANTHER" id="PTHR42894:SF1">
    <property type="entry name" value="N-(5'-PHOSPHORIBOSYL)ANTHRANILATE ISOMERASE"/>
    <property type="match status" value="1"/>
</dbReference>
<evidence type="ECO:0000313" key="12">
    <source>
        <dbReference type="Proteomes" id="UP000003155"/>
    </source>
</evidence>
<comment type="pathway">
    <text evidence="2 9">Amino-acid biosynthesis; L-tryptophan biosynthesis; L-tryptophan from chorismate: step 3/5.</text>
</comment>
<sequence>MIIKVCGMREARNIHDVLETGADWIGLDFRPGSERYVSQIPSYSGIIPDSGSLSPFLSNGRCGQTKKYLLCGVFADDMPQNIVMRVVNYGLDIVQLDGVESTVMIDNLRRTLDPDIHAGIRIMKRIAVTCREDMELYKDFADSVDYFLFDLQAGMDDWTLLEAYRGDVPFFLGGVIGTEKTDRLKSFSHPRFYGIDLNEEFETAPAFKDTTRLKAFLDKLR</sequence>
<evidence type="ECO:0000256" key="7">
    <source>
        <dbReference type="ARBA" id="ARBA00023141"/>
    </source>
</evidence>
<comment type="catalytic activity">
    <reaction evidence="1 9">
        <text>N-(5-phospho-beta-D-ribosyl)anthranilate = 1-(2-carboxyphenylamino)-1-deoxy-D-ribulose 5-phosphate</text>
        <dbReference type="Rhea" id="RHEA:21540"/>
        <dbReference type="ChEBI" id="CHEBI:18277"/>
        <dbReference type="ChEBI" id="CHEBI:58613"/>
        <dbReference type="EC" id="5.3.1.24"/>
    </reaction>
</comment>
<keyword evidence="7 9" id="KW-0057">Aromatic amino acid biosynthesis</keyword>
<evidence type="ECO:0000256" key="1">
    <source>
        <dbReference type="ARBA" id="ARBA00001164"/>
    </source>
</evidence>
<keyword evidence="12" id="KW-1185">Reference proteome</keyword>
<dbReference type="EC" id="5.3.1.24" evidence="3 9"/>
<dbReference type="InterPro" id="IPR013785">
    <property type="entry name" value="Aldolase_TIM"/>
</dbReference>
<keyword evidence="8 9" id="KW-0413">Isomerase</keyword>
<evidence type="ECO:0000313" key="11">
    <source>
        <dbReference type="EMBL" id="EGC86365.1"/>
    </source>
</evidence>
<dbReference type="SUPFAM" id="SSF51366">
    <property type="entry name" value="Ribulose-phoshate binding barrel"/>
    <property type="match status" value="1"/>
</dbReference>
<dbReference type="InterPro" id="IPR001240">
    <property type="entry name" value="PRAI_dom"/>
</dbReference>
<evidence type="ECO:0000256" key="3">
    <source>
        <dbReference type="ARBA" id="ARBA00012572"/>
    </source>
</evidence>
<evidence type="ECO:0000256" key="9">
    <source>
        <dbReference type="HAMAP-Rule" id="MF_00135"/>
    </source>
</evidence>
<dbReference type="GO" id="GO:0004640">
    <property type="term" value="F:phosphoribosylanthranilate isomerase activity"/>
    <property type="evidence" value="ECO:0007669"/>
    <property type="project" value="UniProtKB-UniRule"/>
</dbReference>
<evidence type="ECO:0000256" key="6">
    <source>
        <dbReference type="ARBA" id="ARBA00022822"/>
    </source>
</evidence>
<accession>F0H752</accession>
<dbReference type="Proteomes" id="UP000003155">
    <property type="component" value="Unassembled WGS sequence"/>
</dbReference>
<comment type="similarity">
    <text evidence="9">Belongs to the TrpF family.</text>
</comment>
<name>F0H752_9BACT</name>
<keyword evidence="6 9" id="KW-0822">Tryptophan biosynthesis</keyword>
<dbReference type="PANTHER" id="PTHR42894">
    <property type="entry name" value="N-(5'-PHOSPHORIBOSYL)ANTHRANILATE ISOMERASE"/>
    <property type="match status" value="1"/>
</dbReference>
<proteinExistence type="inferred from homology"/>
<dbReference type="Pfam" id="PF00697">
    <property type="entry name" value="PRAI"/>
    <property type="match status" value="1"/>
</dbReference>
<dbReference type="AlphaFoldDB" id="F0H752"/>
<dbReference type="HAMAP" id="MF_00135">
    <property type="entry name" value="PRAI"/>
    <property type="match status" value="1"/>
</dbReference>
<keyword evidence="5 9" id="KW-0028">Amino-acid biosynthesis</keyword>
<dbReference type="EMBL" id="AEXO01000067">
    <property type="protein sequence ID" value="EGC86365.1"/>
    <property type="molecule type" value="Genomic_DNA"/>
</dbReference>
<dbReference type="InterPro" id="IPR044643">
    <property type="entry name" value="TrpF_fam"/>
</dbReference>
<reference evidence="11 12" key="1">
    <citation type="submission" date="2011-02" db="EMBL/GenBank/DDBJ databases">
        <authorList>
            <person name="Durkin A.S."/>
            <person name="Madupu R."/>
            <person name="Torralba M."/>
            <person name="Gillis M."/>
            <person name="Methe B."/>
            <person name="Sutton G."/>
            <person name="Nelson K.E."/>
        </authorList>
    </citation>
    <scope>NUCLEOTIDE SEQUENCE [LARGE SCALE GENOMIC DNA]</scope>
    <source>
        <strain evidence="11 12">CRIS 18C-A</strain>
    </source>
</reference>
<evidence type="ECO:0000256" key="2">
    <source>
        <dbReference type="ARBA" id="ARBA00004664"/>
    </source>
</evidence>
<evidence type="ECO:0000256" key="4">
    <source>
        <dbReference type="ARBA" id="ARBA00022272"/>
    </source>
</evidence>
<dbReference type="InterPro" id="IPR011060">
    <property type="entry name" value="RibuloseP-bd_barrel"/>
</dbReference>
<evidence type="ECO:0000256" key="8">
    <source>
        <dbReference type="ARBA" id="ARBA00023235"/>
    </source>
</evidence>
<dbReference type="UniPathway" id="UPA00035">
    <property type="reaction ID" value="UER00042"/>
</dbReference>
<gene>
    <name evidence="9" type="primary">trpF</name>
    <name evidence="11" type="ORF">HMPREF9303_1281</name>
</gene>
<dbReference type="RefSeq" id="WP_004353401.1">
    <property type="nucleotide sequence ID" value="NZ_AEXO01000067.1"/>
</dbReference>
<comment type="caution">
    <text evidence="11">The sequence shown here is derived from an EMBL/GenBank/DDBJ whole genome shotgun (WGS) entry which is preliminary data.</text>
</comment>
<evidence type="ECO:0000259" key="10">
    <source>
        <dbReference type="Pfam" id="PF00697"/>
    </source>
</evidence>